<dbReference type="Proteomes" id="UP000238390">
    <property type="component" value="Chromosome"/>
</dbReference>
<name>A0A2R3J1D1_9PSED</name>
<dbReference type="AlphaFoldDB" id="A0A2R3J1D1"/>
<sequence>MQTLLADGNHLPDRRSNAPRRRRAYPPGPRRPWMPLDSVSVRCG</sequence>
<protein>
    <submittedName>
        <fullName evidence="2">Uncharacterized protein</fullName>
    </submittedName>
</protein>
<evidence type="ECO:0000313" key="2">
    <source>
        <dbReference type="EMBL" id="AVK07988.1"/>
    </source>
</evidence>
<accession>A0A2R3J1D1</accession>
<organism evidence="2 3">
    <name type="scientific">Pseudomonas paraeruginosa</name>
    <dbReference type="NCBI Taxonomy" id="2994495"/>
    <lineage>
        <taxon>Bacteria</taxon>
        <taxon>Pseudomonadati</taxon>
        <taxon>Pseudomonadota</taxon>
        <taxon>Gammaproteobacteria</taxon>
        <taxon>Pseudomonadales</taxon>
        <taxon>Pseudomonadaceae</taxon>
        <taxon>Pseudomonas</taxon>
    </lineage>
</organism>
<proteinExistence type="predicted"/>
<keyword evidence="3" id="KW-1185">Reference proteome</keyword>
<evidence type="ECO:0000256" key="1">
    <source>
        <dbReference type="SAM" id="MobiDB-lite"/>
    </source>
</evidence>
<reference evidence="2 3" key="1">
    <citation type="submission" date="2018-02" db="EMBL/GenBank/DDBJ databases">
        <title>FDA/CDC Antimicrobial Resistant Isolate Bank Genome Sequencing.</title>
        <authorList>
            <person name="Benahmed F.H."/>
            <person name="Lutgring J.D."/>
            <person name="Yoo B."/>
            <person name="Machado M."/>
            <person name="Brown A."/>
            <person name="McAllister G."/>
            <person name="Perry A."/>
            <person name="Halpin A.L."/>
            <person name="Vavikolanu K."/>
            <person name="Ott S."/>
            <person name="Zhao X."/>
            <person name="Tallon L.J."/>
            <person name="Sadzewicz L."/>
            <person name="Aluvathingal J."/>
            <person name="Nadendla S."/>
            <person name="Voskania-kordi A."/>
            <person name="Simonyan V."/>
            <person name="Patel J."/>
            <person name="Shawar R.M."/>
        </authorList>
    </citation>
    <scope>NUCLEOTIDE SEQUENCE [LARGE SCALE GENOMIC DNA]</scope>
    <source>
        <strain evidence="2 3">AR_0356</strain>
    </source>
</reference>
<evidence type="ECO:0000313" key="3">
    <source>
        <dbReference type="Proteomes" id="UP000238390"/>
    </source>
</evidence>
<dbReference type="EMBL" id="CP027169">
    <property type="protein sequence ID" value="AVK07988.1"/>
    <property type="molecule type" value="Genomic_DNA"/>
</dbReference>
<feature type="region of interest" description="Disordered" evidence="1">
    <location>
        <begin position="1"/>
        <end position="44"/>
    </location>
</feature>
<gene>
    <name evidence="2" type="ORF">CSB93_0245</name>
</gene>